<evidence type="ECO:0000313" key="4">
    <source>
        <dbReference type="Proteomes" id="UP000287605"/>
    </source>
</evidence>
<dbReference type="CDD" id="cd04301">
    <property type="entry name" value="NAT_SF"/>
    <property type="match status" value="1"/>
</dbReference>
<keyword evidence="1" id="KW-0808">Transferase</keyword>
<comment type="caution">
    <text evidence="3">The sequence shown here is derived from an EMBL/GenBank/DDBJ whole genome shotgun (WGS) entry which is preliminary data.</text>
</comment>
<sequence>MVLRTISSKDNQAVERLVKSSLKEVGLAMKGTAYMDPQLSQLSQFYLDTPKSRFWVIEDEDEVVACGGYGPIEGVSDMGELQKLYVRKDKRGQGLSKQLMDHILSHASQDYDYLYIETHHILKEANSLYQQYDFNQISRPLGHPEHSAMDCWYIKKLK</sequence>
<dbReference type="PANTHER" id="PTHR13947:SF37">
    <property type="entry name" value="LD18367P"/>
    <property type="match status" value="1"/>
</dbReference>
<dbReference type="AlphaFoldDB" id="A0A430AY95"/>
<dbReference type="GO" id="GO:0008080">
    <property type="term" value="F:N-acetyltransferase activity"/>
    <property type="evidence" value="ECO:0007669"/>
    <property type="project" value="InterPro"/>
</dbReference>
<organism evidence="3 4">
    <name type="scientific">Vagococcus elongatus</name>
    <dbReference type="NCBI Taxonomy" id="180344"/>
    <lineage>
        <taxon>Bacteria</taxon>
        <taxon>Bacillati</taxon>
        <taxon>Bacillota</taxon>
        <taxon>Bacilli</taxon>
        <taxon>Lactobacillales</taxon>
        <taxon>Enterococcaceae</taxon>
        <taxon>Vagococcus</taxon>
    </lineage>
</organism>
<dbReference type="OrthoDB" id="5419426at2"/>
<dbReference type="InterPro" id="IPR000182">
    <property type="entry name" value="GNAT_dom"/>
</dbReference>
<dbReference type="SUPFAM" id="SSF55729">
    <property type="entry name" value="Acyl-CoA N-acyltransferases (Nat)"/>
    <property type="match status" value="1"/>
</dbReference>
<keyword evidence="4" id="KW-1185">Reference proteome</keyword>
<feature type="domain" description="N-acetyltransferase" evidence="2">
    <location>
        <begin position="1"/>
        <end position="158"/>
    </location>
</feature>
<dbReference type="RefSeq" id="WP_126808006.1">
    <property type="nucleotide sequence ID" value="NZ_NGKA01000006.1"/>
</dbReference>
<accession>A0A430AY95</accession>
<protein>
    <recommendedName>
        <fullName evidence="2">N-acetyltransferase domain-containing protein</fullName>
    </recommendedName>
</protein>
<dbReference type="Proteomes" id="UP000287605">
    <property type="component" value="Unassembled WGS sequence"/>
</dbReference>
<dbReference type="InterPro" id="IPR050769">
    <property type="entry name" value="NAT_camello-type"/>
</dbReference>
<evidence type="ECO:0000259" key="2">
    <source>
        <dbReference type="PROSITE" id="PS51186"/>
    </source>
</evidence>
<reference evidence="3 4" key="1">
    <citation type="submission" date="2017-05" db="EMBL/GenBank/DDBJ databases">
        <title>Vagococcus spp. assemblies.</title>
        <authorList>
            <person name="Gulvik C.A."/>
        </authorList>
    </citation>
    <scope>NUCLEOTIDE SEQUENCE [LARGE SCALE GENOMIC DNA]</scope>
    <source>
        <strain evidence="3 4">CCUG 51432</strain>
    </source>
</reference>
<name>A0A430AY95_9ENTE</name>
<gene>
    <name evidence="3" type="ORF">CBF29_04945</name>
</gene>
<dbReference type="PROSITE" id="PS51186">
    <property type="entry name" value="GNAT"/>
    <property type="match status" value="1"/>
</dbReference>
<proteinExistence type="predicted"/>
<dbReference type="EMBL" id="NGKA01000006">
    <property type="protein sequence ID" value="RSU13019.1"/>
    <property type="molecule type" value="Genomic_DNA"/>
</dbReference>
<dbReference type="PANTHER" id="PTHR13947">
    <property type="entry name" value="GNAT FAMILY N-ACETYLTRANSFERASE"/>
    <property type="match status" value="1"/>
</dbReference>
<evidence type="ECO:0000256" key="1">
    <source>
        <dbReference type="ARBA" id="ARBA00022679"/>
    </source>
</evidence>
<dbReference type="Gene3D" id="3.40.630.30">
    <property type="match status" value="1"/>
</dbReference>
<dbReference type="Pfam" id="PF13508">
    <property type="entry name" value="Acetyltransf_7"/>
    <property type="match status" value="1"/>
</dbReference>
<evidence type="ECO:0000313" key="3">
    <source>
        <dbReference type="EMBL" id="RSU13019.1"/>
    </source>
</evidence>
<dbReference type="InterPro" id="IPR016181">
    <property type="entry name" value="Acyl_CoA_acyltransferase"/>
</dbReference>